<organism evidence="1 2">
    <name type="scientific">Allomyces macrogynus (strain ATCC 38327)</name>
    <name type="common">Allomyces javanicus var. macrogynus</name>
    <dbReference type="NCBI Taxonomy" id="578462"/>
    <lineage>
        <taxon>Eukaryota</taxon>
        <taxon>Fungi</taxon>
        <taxon>Fungi incertae sedis</taxon>
        <taxon>Blastocladiomycota</taxon>
        <taxon>Blastocladiomycetes</taxon>
        <taxon>Blastocladiales</taxon>
        <taxon>Blastocladiaceae</taxon>
        <taxon>Allomyces</taxon>
    </lineage>
</organism>
<evidence type="ECO:0000313" key="2">
    <source>
        <dbReference type="Proteomes" id="UP000054350"/>
    </source>
</evidence>
<reference evidence="1 2" key="1">
    <citation type="submission" date="2009-11" db="EMBL/GenBank/DDBJ databases">
        <title>Annotation of Allomyces macrogynus ATCC 38327.</title>
        <authorList>
            <consortium name="The Broad Institute Genome Sequencing Platform"/>
            <person name="Russ C."/>
            <person name="Cuomo C."/>
            <person name="Burger G."/>
            <person name="Gray M.W."/>
            <person name="Holland P.W.H."/>
            <person name="King N."/>
            <person name="Lang F.B.F."/>
            <person name="Roger A.J."/>
            <person name="Ruiz-Trillo I."/>
            <person name="Young S.K."/>
            <person name="Zeng Q."/>
            <person name="Gargeya S."/>
            <person name="Fitzgerald M."/>
            <person name="Haas B."/>
            <person name="Abouelleil A."/>
            <person name="Alvarado L."/>
            <person name="Arachchi H.M."/>
            <person name="Berlin A."/>
            <person name="Chapman S.B."/>
            <person name="Gearin G."/>
            <person name="Goldberg J."/>
            <person name="Griggs A."/>
            <person name="Gujja S."/>
            <person name="Hansen M."/>
            <person name="Heiman D."/>
            <person name="Howarth C."/>
            <person name="Larimer J."/>
            <person name="Lui A."/>
            <person name="MacDonald P.J.P."/>
            <person name="McCowen C."/>
            <person name="Montmayeur A."/>
            <person name="Murphy C."/>
            <person name="Neiman D."/>
            <person name="Pearson M."/>
            <person name="Priest M."/>
            <person name="Roberts A."/>
            <person name="Saif S."/>
            <person name="Shea T."/>
            <person name="Sisk P."/>
            <person name="Stolte C."/>
            <person name="Sykes S."/>
            <person name="Wortman J."/>
            <person name="Nusbaum C."/>
            <person name="Birren B."/>
        </authorList>
    </citation>
    <scope>NUCLEOTIDE SEQUENCE [LARGE SCALE GENOMIC DNA]</scope>
    <source>
        <strain evidence="1 2">ATCC 38327</strain>
    </source>
</reference>
<protein>
    <submittedName>
        <fullName evidence="1">Uncharacterized protein</fullName>
    </submittedName>
</protein>
<name>A0A0L0TCE7_ALLM3</name>
<dbReference type="OrthoDB" id="10443558at2759"/>
<gene>
    <name evidence="1" type="ORF">AMAG_16527</name>
</gene>
<dbReference type="Proteomes" id="UP000054350">
    <property type="component" value="Unassembled WGS sequence"/>
</dbReference>
<dbReference type="AlphaFoldDB" id="A0A0L0TCE7"/>
<dbReference type="VEuPathDB" id="FungiDB:AMAG_16527"/>
<proteinExistence type="predicted"/>
<dbReference type="EMBL" id="GG745380">
    <property type="protein sequence ID" value="KNE72483.1"/>
    <property type="molecule type" value="Genomic_DNA"/>
</dbReference>
<reference evidence="2" key="2">
    <citation type="submission" date="2009-11" db="EMBL/GenBank/DDBJ databases">
        <title>The Genome Sequence of Allomyces macrogynus strain ATCC 38327.</title>
        <authorList>
            <consortium name="The Broad Institute Genome Sequencing Platform"/>
            <person name="Russ C."/>
            <person name="Cuomo C."/>
            <person name="Shea T."/>
            <person name="Young S.K."/>
            <person name="Zeng Q."/>
            <person name="Koehrsen M."/>
            <person name="Haas B."/>
            <person name="Borodovsky M."/>
            <person name="Guigo R."/>
            <person name="Alvarado L."/>
            <person name="Berlin A."/>
            <person name="Borenstein D."/>
            <person name="Chen Z."/>
            <person name="Engels R."/>
            <person name="Freedman E."/>
            <person name="Gellesch M."/>
            <person name="Goldberg J."/>
            <person name="Griggs A."/>
            <person name="Gujja S."/>
            <person name="Heiman D."/>
            <person name="Hepburn T."/>
            <person name="Howarth C."/>
            <person name="Jen D."/>
            <person name="Larson L."/>
            <person name="Lewis B."/>
            <person name="Mehta T."/>
            <person name="Park D."/>
            <person name="Pearson M."/>
            <person name="Roberts A."/>
            <person name="Saif S."/>
            <person name="Shenoy N."/>
            <person name="Sisk P."/>
            <person name="Stolte C."/>
            <person name="Sykes S."/>
            <person name="Walk T."/>
            <person name="White J."/>
            <person name="Yandava C."/>
            <person name="Burger G."/>
            <person name="Gray M.W."/>
            <person name="Holland P.W.H."/>
            <person name="King N."/>
            <person name="Lang F.B.F."/>
            <person name="Roger A.J."/>
            <person name="Ruiz-Trillo I."/>
            <person name="Lander E."/>
            <person name="Nusbaum C."/>
        </authorList>
    </citation>
    <scope>NUCLEOTIDE SEQUENCE [LARGE SCALE GENOMIC DNA]</scope>
    <source>
        <strain evidence="2">ATCC 38327</strain>
    </source>
</reference>
<keyword evidence="2" id="KW-1185">Reference proteome</keyword>
<evidence type="ECO:0000313" key="1">
    <source>
        <dbReference type="EMBL" id="KNE72483.1"/>
    </source>
</evidence>
<accession>A0A0L0TCE7</accession>
<sequence length="316" mass="34194">MMMMRETIKTEDQIIDFSSFAAIQAATAGALAQQQRPVVYKSALPAIVLKQWIANLRESDAINEYNMTATLHLTRSAADPAQAAVLVKYLLEFKRLQVFALAAGTNSVIAFPSGPAVSSKLPYHLKVLSHDVYAARTLDQFTSHIPVLRVLDLPDPIEAMRKAEFEQGANGVYLVPFALCAVAASMPKVPVPPTVMSVLVQIPKAGGFAGPVYNEWFPDLLKNTAQAVKVTVAPAYLDEAQPRVLRVSDKVTTLKLELRGDKLALDTAVTTLDKLRYSFNTKLPRITAKYYGKPVRVATAVASDGGEPAGPAMAAI</sequence>